<dbReference type="InterPro" id="IPR006207">
    <property type="entry name" value="Cys_knot_C"/>
</dbReference>
<evidence type="ECO:0000313" key="9">
    <source>
        <dbReference type="Proteomes" id="UP000298787"/>
    </source>
</evidence>
<dbReference type="PANTHER" id="PTHR11339">
    <property type="entry name" value="EXTRACELLULAR MATRIX GLYCOPROTEIN RELATED"/>
    <property type="match status" value="1"/>
</dbReference>
<dbReference type="PROSITE" id="PS01208">
    <property type="entry name" value="VWFC_1"/>
    <property type="match status" value="1"/>
</dbReference>
<dbReference type="InterPro" id="IPR050780">
    <property type="entry name" value="Mucin_vWF_Thrombospondin_sf"/>
</dbReference>
<evidence type="ECO:0000256" key="4">
    <source>
        <dbReference type="PROSITE-ProRule" id="PRU00039"/>
    </source>
</evidence>
<dbReference type="PROSITE" id="PS01185">
    <property type="entry name" value="CTCK_1"/>
    <property type="match status" value="1"/>
</dbReference>
<name>A0A4U5U839_COLLU</name>
<feature type="compositionally biased region" description="Low complexity" evidence="5">
    <location>
        <begin position="227"/>
        <end position="245"/>
    </location>
</feature>
<feature type="domain" description="VWFC" evidence="7">
    <location>
        <begin position="322"/>
        <end position="388"/>
    </location>
</feature>
<dbReference type="SMART" id="SM00214">
    <property type="entry name" value="VWC"/>
    <property type="match status" value="2"/>
</dbReference>
<dbReference type="EMBL" id="CM014081">
    <property type="protein sequence ID" value="TKS70369.1"/>
    <property type="molecule type" value="Genomic_DNA"/>
</dbReference>
<dbReference type="PROSITE" id="PS50184">
    <property type="entry name" value="VWFC_2"/>
    <property type="match status" value="1"/>
</dbReference>
<dbReference type="STRING" id="240159.A0A4U5U839"/>
<sequence>MSHNYSSTSNTTLPIPSTTTMDCYDVDPPRKNGESWKVDNCTNSTCINGEVTTKSASCAEATEPICVNGHKAVKIYEDNGCCFKYECDCVCSVLEGSNYMTFDGKSYTFNESCSYYLVKEIINKYNLTIIVNNNDKALTVIYKSTTVHVNGKRIFPAYSNSVLQLTNTLKAMTLEIPEIDTTVVYRTSSFKIDIPSSLFGGNTEGQCGGKLPGLCRPVASPRHTLCHPHNSTPNNPHNSTPNNPSASFNNWPNNHDHPNITHNSTHNLSASFNNPMHTCHLYNEKYQAGSGTANRTQEGCYCPEGTTLFNTVYDTCVPSCGCVGPDGKPKQPNDTWTVECKECVCDMDSLSVECKSIECPAIQSPNCSETGQQLVRKTENCCPTESCECNVTLCPPPMTCPLGLILNETEGTCCKSYSCVPEGVCIYNMTKFKECYCGPEMDPVTKLNIATCTPVVCETNCSEGYEYETAIDKCCGQCVQKRCIFTTPDNTTRVIDVGETFVSPDDKCVKYTCENINGDLVTKETKTTCPAYNPLDCEPGTETTDADGCCKSCKVRSVCEVQKKETVIEVNGCKGTVNLTSCAGHCGSSSIYSAEANEMMHQCECCQEENTSYQQMELTCADGSKALHAYIMVETCRCKKADCVPGTQRRRRR</sequence>
<feature type="disulfide bond" evidence="4">
    <location>
        <begin position="586"/>
        <end position="638"/>
    </location>
</feature>
<dbReference type="GO" id="GO:0005576">
    <property type="term" value="C:extracellular region"/>
    <property type="evidence" value="ECO:0007669"/>
    <property type="project" value="InterPro"/>
</dbReference>
<dbReference type="SMART" id="SM00216">
    <property type="entry name" value="VWD"/>
    <property type="match status" value="1"/>
</dbReference>
<comment type="caution">
    <text evidence="4">Lacks conserved residue(s) required for the propagation of feature annotation.</text>
</comment>
<reference evidence="8 9" key="1">
    <citation type="submission" date="2019-01" db="EMBL/GenBank/DDBJ databases">
        <title>Genome Assembly of Collichthys lucidus.</title>
        <authorList>
            <person name="Cai M."/>
            <person name="Xiao S."/>
        </authorList>
    </citation>
    <scope>NUCLEOTIDE SEQUENCE [LARGE SCALE GENOMIC DNA]</scope>
    <source>
        <strain evidence="8">JT15FE1705JMU</strain>
        <tissue evidence="8">Muscle</tissue>
    </source>
</reference>
<dbReference type="InterPro" id="IPR018245">
    <property type="entry name" value="Gonadotropin_bsu_CS"/>
</dbReference>
<evidence type="ECO:0000256" key="1">
    <source>
        <dbReference type="ARBA" id="ARBA00022702"/>
    </source>
</evidence>
<dbReference type="InterPro" id="IPR001846">
    <property type="entry name" value="VWF_type-D"/>
</dbReference>
<keyword evidence="3" id="KW-0325">Glycoprotein</keyword>
<dbReference type="Pfam" id="PF00094">
    <property type="entry name" value="VWD"/>
    <property type="match status" value="1"/>
</dbReference>
<dbReference type="PROSITE" id="PS00261">
    <property type="entry name" value="GLYCO_HORMONE_BETA_1"/>
    <property type="match status" value="1"/>
</dbReference>
<evidence type="ECO:0000259" key="6">
    <source>
        <dbReference type="PROSITE" id="PS01225"/>
    </source>
</evidence>
<dbReference type="AlphaFoldDB" id="A0A4U5U839"/>
<dbReference type="SMART" id="SM00041">
    <property type="entry name" value="CT"/>
    <property type="match status" value="1"/>
</dbReference>
<gene>
    <name evidence="8" type="ORF">D9C73_004438</name>
</gene>
<evidence type="ECO:0000256" key="5">
    <source>
        <dbReference type="SAM" id="MobiDB-lite"/>
    </source>
</evidence>
<evidence type="ECO:0000256" key="2">
    <source>
        <dbReference type="ARBA" id="ARBA00023157"/>
    </source>
</evidence>
<evidence type="ECO:0000259" key="7">
    <source>
        <dbReference type="PROSITE" id="PS50184"/>
    </source>
</evidence>
<keyword evidence="2 4" id="KW-1015">Disulfide bond</keyword>
<keyword evidence="1" id="KW-0372">Hormone</keyword>
<feature type="domain" description="CTCK" evidence="6">
    <location>
        <begin position="550"/>
        <end position="644"/>
    </location>
</feature>
<dbReference type="GO" id="GO:0005179">
    <property type="term" value="F:hormone activity"/>
    <property type="evidence" value="ECO:0007669"/>
    <property type="project" value="UniProtKB-KW"/>
</dbReference>
<evidence type="ECO:0000256" key="3">
    <source>
        <dbReference type="ARBA" id="ARBA00023180"/>
    </source>
</evidence>
<accession>A0A4U5U839</accession>
<evidence type="ECO:0000313" key="8">
    <source>
        <dbReference type="EMBL" id="TKS70369.1"/>
    </source>
</evidence>
<dbReference type="InterPro" id="IPR001007">
    <property type="entry name" value="VWF_dom"/>
</dbReference>
<proteinExistence type="predicted"/>
<dbReference type="Proteomes" id="UP000298787">
    <property type="component" value="Chromosome 4"/>
</dbReference>
<organism evidence="8 9">
    <name type="scientific">Collichthys lucidus</name>
    <name type="common">Big head croaker</name>
    <name type="synonym">Sciaena lucida</name>
    <dbReference type="NCBI Taxonomy" id="240159"/>
    <lineage>
        <taxon>Eukaryota</taxon>
        <taxon>Metazoa</taxon>
        <taxon>Chordata</taxon>
        <taxon>Craniata</taxon>
        <taxon>Vertebrata</taxon>
        <taxon>Euteleostomi</taxon>
        <taxon>Actinopterygii</taxon>
        <taxon>Neopterygii</taxon>
        <taxon>Teleostei</taxon>
        <taxon>Neoteleostei</taxon>
        <taxon>Acanthomorphata</taxon>
        <taxon>Eupercaria</taxon>
        <taxon>Sciaenidae</taxon>
        <taxon>Collichthys</taxon>
    </lineage>
</organism>
<dbReference type="PROSITE" id="PS01225">
    <property type="entry name" value="CTCK_2"/>
    <property type="match status" value="1"/>
</dbReference>
<feature type="disulfide bond" evidence="4">
    <location>
        <begin position="582"/>
        <end position="636"/>
    </location>
</feature>
<protein>
    <submittedName>
        <fullName evidence="8">Intestinal mucin-like protein</fullName>
    </submittedName>
</protein>
<feature type="region of interest" description="Disordered" evidence="5">
    <location>
        <begin position="226"/>
        <end position="266"/>
    </location>
</feature>
<keyword evidence="9" id="KW-1185">Reference proteome</keyword>